<name>A0ABR8UBL1_9BACL</name>
<dbReference type="Pfam" id="PF06429">
    <property type="entry name" value="Flg_bbr_C"/>
    <property type="match status" value="1"/>
</dbReference>
<organism evidence="10 11">
    <name type="scientific">Sporosarcina quadrami</name>
    <dbReference type="NCBI Taxonomy" id="2762234"/>
    <lineage>
        <taxon>Bacteria</taxon>
        <taxon>Bacillati</taxon>
        <taxon>Bacillota</taxon>
        <taxon>Bacilli</taxon>
        <taxon>Bacillales</taxon>
        <taxon>Caryophanaceae</taxon>
        <taxon>Sporosarcina</taxon>
    </lineage>
</organism>
<evidence type="ECO:0000256" key="6">
    <source>
        <dbReference type="ARBA" id="ARBA00023143"/>
    </source>
</evidence>
<comment type="subcellular location">
    <subcellularLocation>
        <location evidence="1 7">Bacterial flagellum</location>
    </subcellularLocation>
    <subcellularLocation>
        <location evidence="2 7">Secreted</location>
    </subcellularLocation>
</comment>
<dbReference type="PANTHER" id="PTHR30033">
    <property type="entry name" value="FLAGELLAR HOOK-ASSOCIATED PROTEIN 1"/>
    <property type="match status" value="1"/>
</dbReference>
<comment type="caution">
    <text evidence="10">The sequence shown here is derived from an EMBL/GenBank/DDBJ whole genome shotgun (WGS) entry which is preliminary data.</text>
</comment>
<evidence type="ECO:0000313" key="11">
    <source>
        <dbReference type="Proteomes" id="UP000626786"/>
    </source>
</evidence>
<dbReference type="Proteomes" id="UP000626786">
    <property type="component" value="Unassembled WGS sequence"/>
</dbReference>
<accession>A0ABR8UBL1</accession>
<keyword evidence="11" id="KW-1185">Reference proteome</keyword>
<keyword evidence="10" id="KW-0282">Flagellum</keyword>
<dbReference type="PANTHER" id="PTHR30033:SF1">
    <property type="entry name" value="FLAGELLAR HOOK-ASSOCIATED PROTEIN 1"/>
    <property type="match status" value="1"/>
</dbReference>
<evidence type="ECO:0000256" key="4">
    <source>
        <dbReference type="ARBA" id="ARBA00016244"/>
    </source>
</evidence>
<dbReference type="SUPFAM" id="SSF64518">
    <property type="entry name" value="Phase 1 flagellin"/>
    <property type="match status" value="1"/>
</dbReference>
<gene>
    <name evidence="7 10" type="primary">flgK</name>
    <name evidence="10" type="ORF">H9649_11355</name>
</gene>
<keyword evidence="6 7" id="KW-0975">Bacterial flagellum</keyword>
<dbReference type="RefSeq" id="WP_191695005.1">
    <property type="nucleotide sequence ID" value="NZ_JACSQN010000009.1"/>
</dbReference>
<keyword evidence="10" id="KW-0966">Cell projection</keyword>
<dbReference type="InterPro" id="IPR002371">
    <property type="entry name" value="FlgK"/>
</dbReference>
<protein>
    <recommendedName>
        <fullName evidence="4 7">Flagellar hook-associated protein 1</fullName>
        <shortName evidence="7">HAP1</shortName>
    </recommendedName>
</protein>
<sequence length="536" mass="58032">MRSTFMGLETSKRGIYTQQSALYTTGHNISNANTLGYSRQRVNMQATSGFPGVGLNTPTMPGFLGTGVEAGSIQRIRDGFVDHQFRSESNKLGYWESQTKAIGQLEDVLAEPSAYGLQGALSQFWQSLEGLASNPENGGARAVVVERGKSVADSFNYIYNSLKEIQGNLKNEIDVGAKQINSVLKQIGDLNKQIGEVEPNGYMPNDLYDERDRLLDELAEYFPIKVTYDESGGNALKIAQGIATVQIQMDGEFVTVVKGKEFAEMKGFYEGTGDTPPFSNVKFGKLDKDGNLTVQYDKDMNVVPNSATDAEKEAATYSHSQLLDAGRFKSLINSYGTDDGKGLYPENLKKLDQMAQEFAKAFNAAHQGDPTGNPPVYATDLNGDPGEAFFVSKTGDPITAQNISINQTIADDPNKVAASDSEGKEVGNGKNAQKLGEIQFIPLDGLGNKSVQGYYSGDIIGTLGVKGQQAINMTKNSATLLGAVSNRRDSISSVSLDEEMTDMIRFQQAYNASARMITVMDETLDKIINGMGVVGR</sequence>
<dbReference type="NCBIfam" id="TIGR02492">
    <property type="entry name" value="flgK_ends"/>
    <property type="match status" value="1"/>
</dbReference>
<dbReference type="InterPro" id="IPR010930">
    <property type="entry name" value="Flg_bb/hook_C_dom"/>
</dbReference>
<dbReference type="PRINTS" id="PR01005">
    <property type="entry name" value="FLGHOOKAP1"/>
</dbReference>
<evidence type="ECO:0000313" key="10">
    <source>
        <dbReference type="EMBL" id="MBD7985185.1"/>
    </source>
</evidence>
<keyword evidence="5 7" id="KW-0964">Secreted</keyword>
<evidence type="ECO:0000259" key="9">
    <source>
        <dbReference type="Pfam" id="PF22638"/>
    </source>
</evidence>
<dbReference type="EMBL" id="JACSQN010000009">
    <property type="protein sequence ID" value="MBD7985185.1"/>
    <property type="molecule type" value="Genomic_DNA"/>
</dbReference>
<evidence type="ECO:0000256" key="7">
    <source>
        <dbReference type="RuleBase" id="RU362065"/>
    </source>
</evidence>
<keyword evidence="10" id="KW-0969">Cilium</keyword>
<proteinExistence type="inferred from homology"/>
<evidence type="ECO:0000256" key="1">
    <source>
        <dbReference type="ARBA" id="ARBA00004365"/>
    </source>
</evidence>
<feature type="domain" description="Flagellar basal-body/hook protein C-terminal" evidence="8">
    <location>
        <begin position="491"/>
        <end position="529"/>
    </location>
</feature>
<reference evidence="10 11" key="1">
    <citation type="submission" date="2020-08" db="EMBL/GenBank/DDBJ databases">
        <title>A Genomic Blueprint of the Chicken Gut Microbiome.</title>
        <authorList>
            <person name="Gilroy R."/>
            <person name="Ravi A."/>
            <person name="Getino M."/>
            <person name="Pursley I."/>
            <person name="Horton D.L."/>
            <person name="Alikhan N.-F."/>
            <person name="Baker D."/>
            <person name="Gharbi K."/>
            <person name="Hall N."/>
            <person name="Watson M."/>
            <person name="Adriaenssens E.M."/>
            <person name="Foster-Nyarko E."/>
            <person name="Jarju S."/>
            <person name="Secka A."/>
            <person name="Antonio M."/>
            <person name="Oren A."/>
            <person name="Chaudhuri R."/>
            <person name="La Ragione R.M."/>
            <person name="Hildebrand F."/>
            <person name="Pallen M.J."/>
        </authorList>
    </citation>
    <scope>NUCLEOTIDE SEQUENCE [LARGE SCALE GENOMIC DNA]</scope>
    <source>
        <strain evidence="10 11">Sa2YVA2</strain>
    </source>
</reference>
<dbReference type="Pfam" id="PF22638">
    <property type="entry name" value="FlgK_D1"/>
    <property type="match status" value="1"/>
</dbReference>
<evidence type="ECO:0000256" key="3">
    <source>
        <dbReference type="ARBA" id="ARBA00009677"/>
    </source>
</evidence>
<feature type="domain" description="Flagellar hook-associated protein FlgK helical" evidence="9">
    <location>
        <begin position="103"/>
        <end position="390"/>
    </location>
</feature>
<dbReference type="InterPro" id="IPR053927">
    <property type="entry name" value="FlgK_helical"/>
</dbReference>
<evidence type="ECO:0000259" key="8">
    <source>
        <dbReference type="Pfam" id="PF06429"/>
    </source>
</evidence>
<comment type="similarity">
    <text evidence="3 7">Belongs to the flagella basal body rod proteins family.</text>
</comment>
<evidence type="ECO:0000256" key="2">
    <source>
        <dbReference type="ARBA" id="ARBA00004613"/>
    </source>
</evidence>
<evidence type="ECO:0000256" key="5">
    <source>
        <dbReference type="ARBA" id="ARBA00022525"/>
    </source>
</evidence>